<dbReference type="InterPro" id="IPR001406">
    <property type="entry name" value="PsdUridine_synth_TruA"/>
</dbReference>
<evidence type="ECO:0000256" key="14">
    <source>
        <dbReference type="ARBA" id="ARBA00080858"/>
    </source>
</evidence>
<dbReference type="InterPro" id="IPR041708">
    <property type="entry name" value="PUS1/PUS2-like"/>
</dbReference>
<protein>
    <recommendedName>
        <fullName evidence="12">tRNA pseudouridine synthase 1</fullName>
    </recommendedName>
    <alternativeName>
        <fullName evidence="13">tRNA pseudouridylate synthase 1</fullName>
    </alternativeName>
    <alternativeName>
        <fullName evidence="14">tRNA-uridine isomerase 1</fullName>
    </alternativeName>
</protein>
<dbReference type="GO" id="GO:0009982">
    <property type="term" value="F:pseudouridine synthase activity"/>
    <property type="evidence" value="ECO:0007669"/>
    <property type="project" value="InterPro"/>
</dbReference>
<evidence type="ECO:0000313" key="20">
    <source>
        <dbReference type="Proteomes" id="UP000774326"/>
    </source>
</evidence>
<evidence type="ECO:0000256" key="9">
    <source>
        <dbReference type="ARBA" id="ARBA00023242"/>
    </source>
</evidence>
<dbReference type="InterPro" id="IPR020097">
    <property type="entry name" value="PsdUridine_synth_TruA_a/b_dom"/>
</dbReference>
<evidence type="ECO:0000256" key="2">
    <source>
        <dbReference type="ARBA" id="ARBA00001832"/>
    </source>
</evidence>
<evidence type="ECO:0000256" key="6">
    <source>
        <dbReference type="ARBA" id="ARBA00022664"/>
    </source>
</evidence>
<evidence type="ECO:0000256" key="7">
    <source>
        <dbReference type="ARBA" id="ARBA00022694"/>
    </source>
</evidence>
<feature type="compositionally biased region" description="Low complexity" evidence="17">
    <location>
        <begin position="507"/>
        <end position="521"/>
    </location>
</feature>
<dbReference type="InterPro" id="IPR020103">
    <property type="entry name" value="PsdUridine_synth_cat_dom_sf"/>
</dbReference>
<evidence type="ECO:0000256" key="13">
    <source>
        <dbReference type="ARBA" id="ARBA00079072"/>
    </source>
</evidence>
<proteinExistence type="inferred from homology"/>
<keyword evidence="7" id="KW-0819">tRNA processing</keyword>
<evidence type="ECO:0000256" key="8">
    <source>
        <dbReference type="ARBA" id="ARBA00023235"/>
    </source>
</evidence>
<feature type="active site" description="Nucleophile" evidence="15">
    <location>
        <position position="108"/>
    </location>
</feature>
<evidence type="ECO:0000256" key="15">
    <source>
        <dbReference type="PIRSR" id="PIRSR641708-1"/>
    </source>
</evidence>
<reference evidence="19" key="1">
    <citation type="journal article" date="2021" name="Open Biol.">
        <title>Shared evolutionary footprints suggest mitochondrial oxidative damage underlies multiple complex I losses in fungi.</title>
        <authorList>
            <person name="Schikora-Tamarit M.A."/>
            <person name="Marcet-Houben M."/>
            <person name="Nosek J."/>
            <person name="Gabaldon T."/>
        </authorList>
    </citation>
    <scope>NUCLEOTIDE SEQUENCE</scope>
    <source>
        <strain evidence="19">CBS2887</strain>
    </source>
</reference>
<accession>A0A9P8Q268</accession>
<feature type="binding site" evidence="16">
    <location>
        <position position="164"/>
    </location>
    <ligand>
        <name>substrate</name>
    </ligand>
</feature>
<evidence type="ECO:0000256" key="4">
    <source>
        <dbReference type="ARBA" id="ARBA00004123"/>
    </source>
</evidence>
<dbReference type="GO" id="GO:0003723">
    <property type="term" value="F:RNA binding"/>
    <property type="evidence" value="ECO:0007669"/>
    <property type="project" value="InterPro"/>
</dbReference>
<evidence type="ECO:0000256" key="3">
    <source>
        <dbReference type="ARBA" id="ARBA00001947"/>
    </source>
</evidence>
<evidence type="ECO:0000259" key="18">
    <source>
        <dbReference type="Pfam" id="PF01416"/>
    </source>
</evidence>
<dbReference type="AlphaFoldDB" id="A0A9P8Q268"/>
<keyword evidence="9" id="KW-0539">Nucleus</keyword>
<sequence>MDIKLGLATEVANLAIRSATKPPRDYELSEKPEVILDADGNPIKRLPKRKVSVMVGYCGTGYHGMQINPGTKTIEGDLYAAFVKAGAVSQYNADDPKKSGFMRAARTDKGVHAAGNLISLKMTIDIENLIEKINENLPETIRVWGIERTNKAFDCRKMCGSRVYEYLIPTFVFLAPKPSSVLAQRIKEAATEFPNQTRDDPESAEFWAKFDEQVRKDFTEEELQIIRDFKPLGPEEFDESLEAVKLTKKYKALENAHKRSFRVSTEKLDVMREAMNQYLGHHNFHNFTLGKPFTDPSAGRFMKSITVSEPFVIDGTEWASIKIHGQSFMLHQIRKMIAMASLVTRTGCPLERIQQAFHREKINIPKAPALGLLLEQPVYTGYNAKLEDFGYKPIDFRNYAEEMDAFKMKHIYDKIYAEEIKDNVFNSFFNFIDSHSGDRIFDFLTARGISQLTAEELREVAIPNQKEPEQEQDVSDDDELQQKRGGKQQQQPRQAKKETVKESTPVTNNATPAPETVTAEAPAKKTCSLM</sequence>
<evidence type="ECO:0000256" key="11">
    <source>
        <dbReference type="ARBA" id="ARBA00053072"/>
    </source>
</evidence>
<dbReference type="FunFam" id="3.30.70.660:FF:000002">
    <property type="entry name" value="tRNA pseudouridine synthase"/>
    <property type="match status" value="1"/>
</dbReference>
<dbReference type="GO" id="GO:0005634">
    <property type="term" value="C:nucleus"/>
    <property type="evidence" value="ECO:0007669"/>
    <property type="project" value="UniProtKB-SubCell"/>
</dbReference>
<evidence type="ECO:0000256" key="1">
    <source>
        <dbReference type="ARBA" id="ARBA00001166"/>
    </source>
</evidence>
<feature type="region of interest" description="Disordered" evidence="17">
    <location>
        <begin position="459"/>
        <end position="530"/>
    </location>
</feature>
<comment type="catalytic activity">
    <reaction evidence="2">
        <text>uridine in snRNA = pseudouridine in snRNA</text>
        <dbReference type="Rhea" id="RHEA:51124"/>
        <dbReference type="Rhea" id="RHEA-COMP:12891"/>
        <dbReference type="Rhea" id="RHEA-COMP:12892"/>
        <dbReference type="ChEBI" id="CHEBI:65314"/>
        <dbReference type="ChEBI" id="CHEBI:65315"/>
    </reaction>
</comment>
<dbReference type="SUPFAM" id="SSF55120">
    <property type="entry name" value="Pseudouridine synthase"/>
    <property type="match status" value="1"/>
</dbReference>
<evidence type="ECO:0000256" key="10">
    <source>
        <dbReference type="ARBA" id="ARBA00036943"/>
    </source>
</evidence>
<keyword evidence="6" id="KW-0507">mRNA processing</keyword>
<dbReference type="CDD" id="cd02568">
    <property type="entry name" value="PseudoU_synth_PUS1_PUS2"/>
    <property type="match status" value="1"/>
</dbReference>
<dbReference type="NCBIfam" id="TIGR00071">
    <property type="entry name" value="hisT_truA"/>
    <property type="match status" value="1"/>
</dbReference>
<comment type="function">
    <text evidence="11">Formation of pseudouridine at positions 27 and 28 in the anticodon stem and loop of transfer RNAs; at positions 34 and 36 of intron-containing precursor tRNA(Ile) and at position 35 in the intron-containing tRNA(Tyr). Catalyzes pseudouridylation at position 44 in U2 snRNA. Also catalyzes pseudouridylation of mRNAs.</text>
</comment>
<dbReference type="Gene3D" id="3.30.70.580">
    <property type="entry name" value="Pseudouridine synthase I, catalytic domain, N-terminal subdomain"/>
    <property type="match status" value="1"/>
</dbReference>
<comment type="caution">
    <text evidence="19">The sequence shown here is derived from an EMBL/GenBank/DDBJ whole genome shotgun (WGS) entry which is preliminary data.</text>
</comment>
<evidence type="ECO:0000256" key="17">
    <source>
        <dbReference type="SAM" id="MobiDB-lite"/>
    </source>
</evidence>
<comment type="cofactor">
    <cofactor evidence="3">
        <name>Zn(2+)</name>
        <dbReference type="ChEBI" id="CHEBI:29105"/>
    </cofactor>
</comment>
<reference evidence="19" key="2">
    <citation type="submission" date="2021-01" db="EMBL/GenBank/DDBJ databases">
        <authorList>
            <person name="Schikora-Tamarit M.A."/>
        </authorList>
    </citation>
    <scope>NUCLEOTIDE SEQUENCE</scope>
    <source>
        <strain evidence="19">CBS2887</strain>
    </source>
</reference>
<evidence type="ECO:0000256" key="16">
    <source>
        <dbReference type="PIRSR" id="PIRSR641708-2"/>
    </source>
</evidence>
<comment type="catalytic activity">
    <reaction evidence="1">
        <text>a uridine in mRNA = a pseudouridine in mRNA</text>
        <dbReference type="Rhea" id="RHEA:56644"/>
        <dbReference type="Rhea" id="RHEA-COMP:14658"/>
        <dbReference type="Rhea" id="RHEA-COMP:14659"/>
        <dbReference type="ChEBI" id="CHEBI:65314"/>
        <dbReference type="ChEBI" id="CHEBI:65315"/>
    </reaction>
</comment>
<evidence type="ECO:0000256" key="5">
    <source>
        <dbReference type="ARBA" id="ARBA00009375"/>
    </source>
</evidence>
<name>A0A9P8Q268_WICPI</name>
<gene>
    <name evidence="19" type="ORF">WICPIJ_007553</name>
</gene>
<dbReference type="Gene3D" id="3.30.70.660">
    <property type="entry name" value="Pseudouridine synthase I, catalytic domain, C-terminal subdomain"/>
    <property type="match status" value="1"/>
</dbReference>
<dbReference type="EMBL" id="JAEUBG010004410">
    <property type="protein sequence ID" value="KAH3681474.1"/>
    <property type="molecule type" value="Genomic_DNA"/>
</dbReference>
<keyword evidence="20" id="KW-1185">Reference proteome</keyword>
<dbReference type="InterPro" id="IPR020094">
    <property type="entry name" value="TruA/RsuA/RluB/E/F_N"/>
</dbReference>
<dbReference type="GO" id="GO:0031119">
    <property type="term" value="P:tRNA pseudouridine synthesis"/>
    <property type="evidence" value="ECO:0007669"/>
    <property type="project" value="InterPro"/>
</dbReference>
<comment type="similarity">
    <text evidence="5">Belongs to the tRNA pseudouridine synthase TruA family.</text>
</comment>
<dbReference type="OrthoDB" id="10256309at2759"/>
<dbReference type="GO" id="GO:1990481">
    <property type="term" value="P:mRNA pseudouridine synthesis"/>
    <property type="evidence" value="ECO:0007669"/>
    <property type="project" value="TreeGrafter"/>
</dbReference>
<feature type="compositionally biased region" description="Acidic residues" evidence="17">
    <location>
        <begin position="470"/>
        <end position="479"/>
    </location>
</feature>
<dbReference type="GO" id="GO:0031120">
    <property type="term" value="P:snRNA pseudouridine synthesis"/>
    <property type="evidence" value="ECO:0007669"/>
    <property type="project" value="UniProtKB-ARBA"/>
</dbReference>
<dbReference type="Proteomes" id="UP000774326">
    <property type="component" value="Unassembled WGS sequence"/>
</dbReference>
<evidence type="ECO:0000256" key="12">
    <source>
        <dbReference type="ARBA" id="ARBA00073968"/>
    </source>
</evidence>
<dbReference type="InterPro" id="IPR020095">
    <property type="entry name" value="PsdUridine_synth_TruA_C"/>
</dbReference>
<dbReference type="Pfam" id="PF01416">
    <property type="entry name" value="PseudoU_synth_1"/>
    <property type="match status" value="1"/>
</dbReference>
<dbReference type="PANTHER" id="PTHR11142:SF4">
    <property type="entry name" value="PSEUDOURIDYLATE SYNTHASE 1 HOMOLOG"/>
    <property type="match status" value="1"/>
</dbReference>
<dbReference type="GO" id="GO:0006397">
    <property type="term" value="P:mRNA processing"/>
    <property type="evidence" value="ECO:0007669"/>
    <property type="project" value="UniProtKB-KW"/>
</dbReference>
<keyword evidence="8" id="KW-0413">Isomerase</keyword>
<feature type="domain" description="Pseudouridine synthase I TruA alpha/beta" evidence="18">
    <location>
        <begin position="274"/>
        <end position="379"/>
    </location>
</feature>
<comment type="subcellular location">
    <subcellularLocation>
        <location evidence="4">Nucleus</location>
    </subcellularLocation>
</comment>
<comment type="catalytic activity">
    <reaction evidence="10">
        <text>a uridine in tRNA = a pseudouridine in tRNA</text>
        <dbReference type="Rhea" id="RHEA:54572"/>
        <dbReference type="Rhea" id="RHEA-COMP:13339"/>
        <dbReference type="Rhea" id="RHEA-COMP:13934"/>
        <dbReference type="ChEBI" id="CHEBI:65314"/>
        <dbReference type="ChEBI" id="CHEBI:65315"/>
    </reaction>
</comment>
<evidence type="ECO:0000313" key="19">
    <source>
        <dbReference type="EMBL" id="KAH3681474.1"/>
    </source>
</evidence>
<dbReference type="FunFam" id="3.30.70.580:FF:000002">
    <property type="entry name" value="tRNA pseudouridine synthase"/>
    <property type="match status" value="1"/>
</dbReference>
<organism evidence="19 20">
    <name type="scientific">Wickerhamomyces pijperi</name>
    <name type="common">Yeast</name>
    <name type="synonym">Pichia pijperi</name>
    <dbReference type="NCBI Taxonomy" id="599730"/>
    <lineage>
        <taxon>Eukaryota</taxon>
        <taxon>Fungi</taxon>
        <taxon>Dikarya</taxon>
        <taxon>Ascomycota</taxon>
        <taxon>Saccharomycotina</taxon>
        <taxon>Saccharomycetes</taxon>
        <taxon>Phaffomycetales</taxon>
        <taxon>Wickerhamomycetaceae</taxon>
        <taxon>Wickerhamomyces</taxon>
    </lineage>
</organism>
<dbReference type="PANTHER" id="PTHR11142">
    <property type="entry name" value="PSEUDOURIDYLATE SYNTHASE"/>
    <property type="match status" value="1"/>
</dbReference>